<organism evidence="1 2">
    <name type="scientific">Periconia digitata</name>
    <dbReference type="NCBI Taxonomy" id="1303443"/>
    <lineage>
        <taxon>Eukaryota</taxon>
        <taxon>Fungi</taxon>
        <taxon>Dikarya</taxon>
        <taxon>Ascomycota</taxon>
        <taxon>Pezizomycotina</taxon>
        <taxon>Dothideomycetes</taxon>
        <taxon>Pleosporomycetidae</taxon>
        <taxon>Pleosporales</taxon>
        <taxon>Massarineae</taxon>
        <taxon>Periconiaceae</taxon>
        <taxon>Periconia</taxon>
    </lineage>
</organism>
<sequence length="128" mass="14690">MNNMHHITSQYSALEASSTCLIRLSNTSSRLCFPYPSPSSHILPRYYPSIHPNTRPISRLLSIHLHHTPRHQFIHHSTARGSSPHPTRSSLRAKKKLTELPSIELLVHNLLQDVVVNRPGYQRPNYMI</sequence>
<dbReference type="AlphaFoldDB" id="A0A9W4URF1"/>
<comment type="caution">
    <text evidence="1">The sequence shown here is derived from an EMBL/GenBank/DDBJ whole genome shotgun (WGS) entry which is preliminary data.</text>
</comment>
<keyword evidence="2" id="KW-1185">Reference proteome</keyword>
<evidence type="ECO:0000313" key="2">
    <source>
        <dbReference type="Proteomes" id="UP001152607"/>
    </source>
</evidence>
<gene>
    <name evidence="1" type="ORF">PDIGIT_LOCUS12120</name>
</gene>
<proteinExistence type="predicted"/>
<name>A0A9W4URF1_9PLEO</name>
<accession>A0A9W4URF1</accession>
<dbReference type="Proteomes" id="UP001152607">
    <property type="component" value="Unassembled WGS sequence"/>
</dbReference>
<reference evidence="1" key="1">
    <citation type="submission" date="2023-01" db="EMBL/GenBank/DDBJ databases">
        <authorList>
            <person name="Van Ghelder C."/>
            <person name="Rancurel C."/>
        </authorList>
    </citation>
    <scope>NUCLEOTIDE SEQUENCE</scope>
    <source>
        <strain evidence="1">CNCM I-4278</strain>
    </source>
</reference>
<dbReference type="EMBL" id="CAOQHR010000008">
    <property type="protein sequence ID" value="CAI6338983.1"/>
    <property type="molecule type" value="Genomic_DNA"/>
</dbReference>
<protein>
    <submittedName>
        <fullName evidence="1">Uncharacterized protein</fullName>
    </submittedName>
</protein>
<evidence type="ECO:0000313" key="1">
    <source>
        <dbReference type="EMBL" id="CAI6338983.1"/>
    </source>
</evidence>